<evidence type="ECO:0000256" key="1">
    <source>
        <dbReference type="ARBA" id="ARBA00004571"/>
    </source>
</evidence>
<dbReference type="PANTHER" id="PTHR30451:SF20">
    <property type="entry name" value="FIMBRIAE USHER"/>
    <property type="match status" value="1"/>
</dbReference>
<evidence type="ECO:0000256" key="4">
    <source>
        <dbReference type="ARBA" id="ARBA00022452"/>
    </source>
</evidence>
<dbReference type="Pfam" id="PF13954">
    <property type="entry name" value="PapC_N"/>
    <property type="match status" value="1"/>
</dbReference>
<keyword evidence="3 9" id="KW-0813">Transport</keyword>
<evidence type="ECO:0000259" key="10">
    <source>
        <dbReference type="Pfam" id="PF13953"/>
    </source>
</evidence>
<evidence type="ECO:0000313" key="13">
    <source>
        <dbReference type="Proteomes" id="UP001629274"/>
    </source>
</evidence>
<accession>A0ABW9BL19</accession>
<evidence type="ECO:0000256" key="2">
    <source>
        <dbReference type="ARBA" id="ARBA00008064"/>
    </source>
</evidence>
<dbReference type="PANTHER" id="PTHR30451">
    <property type="entry name" value="OUTER MEMBRANE USHER PROTEIN"/>
    <property type="match status" value="1"/>
</dbReference>
<comment type="caution">
    <text evidence="12">The sequence shown here is derived from an EMBL/GenBank/DDBJ whole genome shotgun (WGS) entry which is preliminary data.</text>
</comment>
<evidence type="ECO:0000256" key="8">
    <source>
        <dbReference type="ARBA" id="ARBA00023237"/>
    </source>
</evidence>
<dbReference type="Gene3D" id="2.60.40.2070">
    <property type="match status" value="1"/>
</dbReference>
<dbReference type="RefSeq" id="WP_408261398.1">
    <property type="nucleotide sequence ID" value="NZ_JAQQCK010000004.1"/>
</dbReference>
<dbReference type="InterPro" id="IPR037224">
    <property type="entry name" value="PapC_N_sf"/>
</dbReference>
<evidence type="ECO:0000256" key="6">
    <source>
        <dbReference type="ARBA" id="ARBA00022729"/>
    </source>
</evidence>
<comment type="similarity">
    <text evidence="2 9">Belongs to the fimbrial export usher family.</text>
</comment>
<dbReference type="InterPro" id="IPR000015">
    <property type="entry name" value="Fimb_usher"/>
</dbReference>
<keyword evidence="5 9" id="KW-0812">Transmembrane</keyword>
<organism evidence="12 13">
    <name type="scientific">Paraburkholderia phytofirmans</name>
    <dbReference type="NCBI Taxonomy" id="261302"/>
    <lineage>
        <taxon>Bacteria</taxon>
        <taxon>Pseudomonadati</taxon>
        <taxon>Pseudomonadota</taxon>
        <taxon>Betaproteobacteria</taxon>
        <taxon>Burkholderiales</taxon>
        <taxon>Burkholderiaceae</taxon>
        <taxon>Paraburkholderia</taxon>
    </lineage>
</organism>
<keyword evidence="4" id="KW-1134">Transmembrane beta strand</keyword>
<keyword evidence="9" id="KW-1029">Fimbrium biogenesis</keyword>
<dbReference type="Gene3D" id="3.10.20.410">
    <property type="match status" value="1"/>
</dbReference>
<feature type="domain" description="PapC-like C-terminal" evidence="10">
    <location>
        <begin position="787"/>
        <end position="852"/>
    </location>
</feature>
<dbReference type="PROSITE" id="PS01151">
    <property type="entry name" value="FIMBRIAL_USHER"/>
    <property type="match status" value="1"/>
</dbReference>
<dbReference type="Gene3D" id="2.60.40.3110">
    <property type="match status" value="1"/>
</dbReference>
<dbReference type="Pfam" id="PF00577">
    <property type="entry name" value="Usher"/>
    <property type="match status" value="1"/>
</dbReference>
<keyword evidence="6" id="KW-0732">Signal</keyword>
<dbReference type="Gene3D" id="2.60.40.2610">
    <property type="entry name" value="Outer membrane usher protein FimD, plug domain"/>
    <property type="match status" value="1"/>
</dbReference>
<dbReference type="EMBL" id="JAQQDR010000008">
    <property type="protein sequence ID" value="MFM0241097.1"/>
    <property type="molecule type" value="Genomic_DNA"/>
</dbReference>
<keyword evidence="8 9" id="KW-0998">Cell outer membrane</keyword>
<protein>
    <submittedName>
        <fullName evidence="12">Fimbrial biogenesis outer membrane usher protein</fullName>
    </submittedName>
</protein>
<dbReference type="Proteomes" id="UP001629274">
    <property type="component" value="Unassembled WGS sequence"/>
</dbReference>
<reference evidence="12 13" key="1">
    <citation type="journal article" date="2024" name="Chem. Sci.">
        <title>Discovery of megapolipeptins by genome mining of a Burkholderiales bacteria collection.</title>
        <authorList>
            <person name="Paulo B.S."/>
            <person name="Recchia M.J.J."/>
            <person name="Lee S."/>
            <person name="Fergusson C.H."/>
            <person name="Romanowski S.B."/>
            <person name="Hernandez A."/>
            <person name="Krull N."/>
            <person name="Liu D.Y."/>
            <person name="Cavanagh H."/>
            <person name="Bos A."/>
            <person name="Gray C.A."/>
            <person name="Murphy B.T."/>
            <person name="Linington R.G."/>
            <person name="Eustaquio A.S."/>
        </authorList>
    </citation>
    <scope>NUCLEOTIDE SEQUENCE [LARGE SCALE GENOMIC DNA]</scope>
    <source>
        <strain evidence="12 13">RL17-351-BIE-A</strain>
    </source>
</reference>
<name>A0ABW9BL19_9BURK</name>
<keyword evidence="7 9" id="KW-0472">Membrane</keyword>
<dbReference type="InterPro" id="IPR018030">
    <property type="entry name" value="Fimbrial_membr_usher_CS"/>
</dbReference>
<dbReference type="SUPFAM" id="SSF141729">
    <property type="entry name" value="FimD N-terminal domain-like"/>
    <property type="match status" value="1"/>
</dbReference>
<dbReference type="InterPro" id="IPR043142">
    <property type="entry name" value="PapC-like_C_sf"/>
</dbReference>
<evidence type="ECO:0000256" key="3">
    <source>
        <dbReference type="ARBA" id="ARBA00022448"/>
    </source>
</evidence>
<feature type="domain" description="PapC N-terminal" evidence="11">
    <location>
        <begin position="57"/>
        <end position="213"/>
    </location>
</feature>
<evidence type="ECO:0000256" key="7">
    <source>
        <dbReference type="ARBA" id="ARBA00023136"/>
    </source>
</evidence>
<keyword evidence="13" id="KW-1185">Reference proteome</keyword>
<dbReference type="InterPro" id="IPR025949">
    <property type="entry name" value="PapC-like_C"/>
</dbReference>
<sequence>MKGSLRYYPAARTDERFGAFRLRRVAIIAMFAFAVLGGVQPTSAQATEAMEGDVPVEFDSMFLRVDSGAAVDVTRFARGNPVKPGVYSVDLLVNGIRVARQDVRFVETSPQAGARPCLTHRLLETLGVDFARLAASNDAKVVETGTAEAAPDPDECISLAAKIPAATVDFDFTEQKLLLSVPQKFMRNTARGYVPPDMWQDGVNAAFVSYNANTYYSRGSGVQSTQNYLGLNAGVNLGSWHFRHQSSVTQQTGTGTNFDDIATYLQHDLGALKSQVIVGDGFTTGDVFDSVQFRGAQIATDDRMLPESLRGYAPVVRGIAESNARVTVRQNGQVIYETTVSPGAFEINDLYPTGYGGNLDVTVTEADGRKKNFTVAYASVAQSLRPGITRFSVTAGQLRSSTLETKPNFAQFTLQRGLTNLVTLYGGGVASTGYVAAQMGTALNTKFGAFSADVTGAQTQVPNQGTSRGTSLRVGYSKFIDPTNTNIAIAAYRYSTAGYMDLSDAASVRDLALRGGDPASVYRERNRFQLTLNQSFKKYGTVFLNASAQQYWNRNGSDVFYQAGYTKAFKSGTYSITAGRTRSSNGVMSDQIMLGATLPLGRGQQAPLMATNLSSSGGNANMQTSVSGALGERSQYSYNAYGTYSTGHGSSTGNAGVSGAYRAPYAQLTGSASAGTGSNQASAGVSGSIVAHPGGVTFSQTVSDTFGVIEAPGAAGASVSSAPGVKLDRRGYAVVPYLTPYGMNTVDIDPKGTSTDVEFESTSEQAVPRFGSVVMIRYKTVTGRAALIRATLLGDKTLPFGADVVDANGLGVGVVAQDSRIFARRLEDSGALFVKWGVSDAERCKIDYVLPKKAAKDAYLSVEAHCVPANETVDIDSGALVGANEH</sequence>
<evidence type="ECO:0000256" key="5">
    <source>
        <dbReference type="ARBA" id="ARBA00022692"/>
    </source>
</evidence>
<dbReference type="Pfam" id="PF13953">
    <property type="entry name" value="PapC_C"/>
    <property type="match status" value="1"/>
</dbReference>
<gene>
    <name evidence="12" type="ORF">PQR03_23475</name>
</gene>
<evidence type="ECO:0000256" key="9">
    <source>
        <dbReference type="RuleBase" id="RU003884"/>
    </source>
</evidence>
<proteinExistence type="inferred from homology"/>
<dbReference type="InterPro" id="IPR025885">
    <property type="entry name" value="PapC_N"/>
</dbReference>
<evidence type="ECO:0000313" key="12">
    <source>
        <dbReference type="EMBL" id="MFM0241097.1"/>
    </source>
</evidence>
<comment type="subcellular location">
    <subcellularLocation>
        <location evidence="1 9">Cell outer membrane</location>
        <topology evidence="1 9">Multi-pass membrane protein</topology>
    </subcellularLocation>
</comment>
<dbReference type="InterPro" id="IPR042186">
    <property type="entry name" value="FimD_plug_dom"/>
</dbReference>
<evidence type="ECO:0000259" key="11">
    <source>
        <dbReference type="Pfam" id="PF13954"/>
    </source>
</evidence>